<dbReference type="InterPro" id="IPR050358">
    <property type="entry name" value="RSE1/DDB1/CFT1"/>
</dbReference>
<reference evidence="3 4" key="1">
    <citation type="submission" date="2024-08" db="EMBL/GenBank/DDBJ databases">
        <title>Gnathostoma spinigerum genome.</title>
        <authorList>
            <person name="Gonzalez-Bertolin B."/>
            <person name="Monzon S."/>
            <person name="Zaballos A."/>
            <person name="Jimenez P."/>
            <person name="Dekumyoy P."/>
            <person name="Varona S."/>
            <person name="Cuesta I."/>
            <person name="Sumanam S."/>
            <person name="Adisakwattana P."/>
            <person name="Gasser R.B."/>
            <person name="Hernandez-Gonzalez A."/>
            <person name="Young N.D."/>
            <person name="Perteguer M.J."/>
        </authorList>
    </citation>
    <scope>NUCLEOTIDE SEQUENCE [LARGE SCALE GENOMIC DNA]</scope>
    <source>
        <strain evidence="3">AL3</strain>
        <tissue evidence="3">Liver</tissue>
    </source>
</reference>
<evidence type="ECO:0000313" key="4">
    <source>
        <dbReference type="Proteomes" id="UP001608902"/>
    </source>
</evidence>
<dbReference type="InterPro" id="IPR015943">
    <property type="entry name" value="WD40/YVTN_repeat-like_dom_sf"/>
</dbReference>
<dbReference type="EMBL" id="JBGFUD010003703">
    <property type="protein sequence ID" value="MFH4978963.1"/>
    <property type="molecule type" value="Genomic_DNA"/>
</dbReference>
<dbReference type="Pfam" id="PF10433">
    <property type="entry name" value="Beta-prop_RSE1_1st"/>
    <property type="match status" value="1"/>
</dbReference>
<keyword evidence="4" id="KW-1185">Reference proteome</keyword>
<evidence type="ECO:0008006" key="5">
    <source>
        <dbReference type="Google" id="ProtNLM"/>
    </source>
</evidence>
<protein>
    <recommendedName>
        <fullName evidence="5">Cleavage/polyadenylation specificity factor A subunit N-terminal domain-containing protein</fullName>
    </recommendedName>
</protein>
<evidence type="ECO:0000313" key="3">
    <source>
        <dbReference type="EMBL" id="MFH4978963.1"/>
    </source>
</evidence>
<feature type="domain" description="RSE1/DDB1/CPSF1 second beta-propeller" evidence="2">
    <location>
        <begin position="490"/>
        <end position="858"/>
    </location>
</feature>
<dbReference type="InterPro" id="IPR058543">
    <property type="entry name" value="Beta-prop_RSE1/DDB1/CPSF1_2nd"/>
</dbReference>
<dbReference type="Pfam" id="PF23726">
    <property type="entry name" value="Beta-prop_RSE1_2nd"/>
    <property type="match status" value="1"/>
</dbReference>
<dbReference type="PANTHER" id="PTHR10644">
    <property type="entry name" value="DNA REPAIR/RNA PROCESSING CPSF FAMILY"/>
    <property type="match status" value="1"/>
</dbReference>
<accession>A0ABD6EG97</accession>
<comment type="caution">
    <text evidence="3">The sequence shown here is derived from an EMBL/GenBank/DDBJ whole genome shotgun (WGS) entry which is preliminary data.</text>
</comment>
<organism evidence="3 4">
    <name type="scientific">Gnathostoma spinigerum</name>
    <dbReference type="NCBI Taxonomy" id="75299"/>
    <lineage>
        <taxon>Eukaryota</taxon>
        <taxon>Metazoa</taxon>
        <taxon>Ecdysozoa</taxon>
        <taxon>Nematoda</taxon>
        <taxon>Chromadorea</taxon>
        <taxon>Rhabditida</taxon>
        <taxon>Spirurina</taxon>
        <taxon>Gnathostomatomorpha</taxon>
        <taxon>Gnathostomatoidea</taxon>
        <taxon>Gnathostomatidae</taxon>
        <taxon>Gnathostoma</taxon>
    </lineage>
</organism>
<evidence type="ECO:0000259" key="2">
    <source>
        <dbReference type="Pfam" id="PF23726"/>
    </source>
</evidence>
<sequence>MYAILRETDDSTSVNFSECGKFLPGTGLQLVTVGGKFLRFFQANPFALRPESDHHWTQTTRLECILSQRLLSPVRSLAVARIPQNPNCDCLLLGFDDAKLSVISVDPSKRSLKTHSLHCFEDEMIRDGYVADLPSPTIRVDPGQRCAAMLVYGRYLAILPFDDTQLQLHTYTVALTAIDTRLMNVVDMVFLDGYYEPTLLFLYEPVQTTVGRASIRYDTICILGVSFNVKEQVHASVWQLGNLPMDLSQLTAIPRPIGGALLIGVNELVYLNQSVPPCGISLNSCLNDYTKFPLKDNTEVCLALDGAVAAVISPNQIVLAVRDGRVFLVQLVVDATNSVKSVEIKPAFEMSVPHTLTACSPGYLFVGSRLGDSVFVQYSMEKIETDDPLIKKNKTDVQANDVEDEDVELYGQQLPIEGNIQSTMETELKFRILDSLLNIAPCKKMTTGCPDKLSPHFQQSIRSDPLFDLVTASGHEKDGSICIFQRSIRPDIITSSSIEGVSQYWAAGRREDDSHKYIIAAKEFSTLVLETDSDLVEIETPIFLTSETTIAAGELADGSLTVQITESTIVLVAEDQQIQQIPLNLTFPARSASIVDPFIAICSQNGRLYLYELTNHPYVHLQPVAVRESLLHCKSPITALSLYRDMSGFLRFCSETSVRPTKTVNPISSKGGENVEDLDDLLLYGLPKKAPKKDKRKRRRIIEVRSNAGFTPHLDTDLVDPNTIVPSHWLTFVRENGNLYIYSVPEMQMVYIVKKFTLLPDCAVDEPIVPEEDMSSKPVGGSVADMPDALTAKPEEIVVEILLFGMGMNQSRPLLFVHMDDSVSVYEMFAYDNGVQDHLAVRFKKLPYNVVTRSSRFLGKNGRTPVEAARDSARSNPVFHPFERIGTVVSPSYFALVMTSMKLMTSCRRKTTSNWLVVEMPGSTLSVLSDTEDT</sequence>
<gene>
    <name evidence="3" type="ORF">AB6A40_005672</name>
</gene>
<evidence type="ECO:0000259" key="1">
    <source>
        <dbReference type="Pfam" id="PF10433"/>
    </source>
</evidence>
<dbReference type="InterPro" id="IPR018846">
    <property type="entry name" value="Beta-prop_RSE1/DDB1/CPSF1_1st"/>
</dbReference>
<name>A0ABD6EG97_9BILA</name>
<dbReference type="Proteomes" id="UP001608902">
    <property type="component" value="Unassembled WGS sequence"/>
</dbReference>
<feature type="domain" description="RSE1/DDB1/CPSF1 first beta-propeller" evidence="1">
    <location>
        <begin position="20"/>
        <end position="382"/>
    </location>
</feature>
<dbReference type="Gene3D" id="2.130.10.10">
    <property type="entry name" value="YVTN repeat-like/Quinoprotein amine dehydrogenase"/>
    <property type="match status" value="2"/>
</dbReference>
<dbReference type="AlphaFoldDB" id="A0ABD6EG97"/>
<proteinExistence type="predicted"/>